<dbReference type="EMBL" id="FNHL01000001">
    <property type="protein sequence ID" value="SDM07301.1"/>
    <property type="molecule type" value="Genomic_DNA"/>
</dbReference>
<dbReference type="RefSeq" id="WP_089694168.1">
    <property type="nucleotide sequence ID" value="NZ_FNHL01000001.1"/>
</dbReference>
<feature type="region of interest" description="Disordered" evidence="1">
    <location>
        <begin position="172"/>
        <end position="192"/>
    </location>
</feature>
<dbReference type="Pfam" id="PF26239">
    <property type="entry name" value="DUF8054"/>
    <property type="match status" value="1"/>
</dbReference>
<organism evidence="3 4">
    <name type="scientific">Halogranum gelatinilyticum</name>
    <dbReference type="NCBI Taxonomy" id="660521"/>
    <lineage>
        <taxon>Archaea</taxon>
        <taxon>Methanobacteriati</taxon>
        <taxon>Methanobacteriota</taxon>
        <taxon>Stenosarchaea group</taxon>
        <taxon>Halobacteria</taxon>
        <taxon>Halobacteriales</taxon>
        <taxon>Haloferacaceae</taxon>
    </lineage>
</organism>
<protein>
    <recommendedName>
        <fullName evidence="2">DUF8054 domain-containing protein</fullName>
    </recommendedName>
</protein>
<gene>
    <name evidence="3" type="ORF">SAMN04487949_0735</name>
</gene>
<evidence type="ECO:0000256" key="1">
    <source>
        <dbReference type="SAM" id="MobiDB-lite"/>
    </source>
</evidence>
<proteinExistence type="predicted"/>
<keyword evidence="4" id="KW-1185">Reference proteome</keyword>
<sequence>MTVGADSLGTGFRLPEGTLVRSRVVEDPGVALVTALERELTGYAVLQPQDALLLDGDRRAVLTFETGVPVLAYDAHSERGGPDALGDLAVPGPYRAELYELPASTLADVHDTPDLRVPPGMPAEELAADADLAARTRSAAPEARLADGDADDQSAVEAFLADDEKIQAIREEARAEAEQRAEEWGLDDQLDS</sequence>
<evidence type="ECO:0000259" key="2">
    <source>
        <dbReference type="Pfam" id="PF26239"/>
    </source>
</evidence>
<dbReference type="InterPro" id="IPR058367">
    <property type="entry name" value="DUF8054"/>
</dbReference>
<accession>A0A1G9Q9A9</accession>
<dbReference type="STRING" id="660521.SAMN04487949_0735"/>
<name>A0A1G9Q9A9_9EURY</name>
<evidence type="ECO:0000313" key="3">
    <source>
        <dbReference type="EMBL" id="SDM07301.1"/>
    </source>
</evidence>
<evidence type="ECO:0000313" key="4">
    <source>
        <dbReference type="Proteomes" id="UP000199451"/>
    </source>
</evidence>
<dbReference type="AlphaFoldDB" id="A0A1G9Q9A9"/>
<dbReference type="Proteomes" id="UP000199451">
    <property type="component" value="Unassembled WGS sequence"/>
</dbReference>
<dbReference type="OrthoDB" id="267121at2157"/>
<reference evidence="4" key="1">
    <citation type="submission" date="2016-10" db="EMBL/GenBank/DDBJ databases">
        <authorList>
            <person name="Varghese N."/>
            <person name="Submissions S."/>
        </authorList>
    </citation>
    <scope>NUCLEOTIDE SEQUENCE [LARGE SCALE GENOMIC DNA]</scope>
    <source>
        <strain evidence="4">CGMCC 1.10119</strain>
    </source>
</reference>
<feature type="compositionally biased region" description="Basic and acidic residues" evidence="1">
    <location>
        <begin position="172"/>
        <end position="183"/>
    </location>
</feature>
<feature type="domain" description="DUF8054" evidence="2">
    <location>
        <begin position="13"/>
        <end position="186"/>
    </location>
</feature>